<reference evidence="1 2" key="1">
    <citation type="journal article" date="2020" name="Nat. Food">
        <title>A phased Vanilla planifolia genome enables genetic improvement of flavour and production.</title>
        <authorList>
            <person name="Hasing T."/>
            <person name="Tang H."/>
            <person name="Brym M."/>
            <person name="Khazi F."/>
            <person name="Huang T."/>
            <person name="Chambers A.H."/>
        </authorList>
    </citation>
    <scope>NUCLEOTIDE SEQUENCE [LARGE SCALE GENOMIC DNA]</scope>
    <source>
        <tissue evidence="1">Leaf</tissue>
    </source>
</reference>
<organism evidence="1 2">
    <name type="scientific">Vanilla planifolia</name>
    <name type="common">Vanilla</name>
    <dbReference type="NCBI Taxonomy" id="51239"/>
    <lineage>
        <taxon>Eukaryota</taxon>
        <taxon>Viridiplantae</taxon>
        <taxon>Streptophyta</taxon>
        <taxon>Embryophyta</taxon>
        <taxon>Tracheophyta</taxon>
        <taxon>Spermatophyta</taxon>
        <taxon>Magnoliopsida</taxon>
        <taxon>Liliopsida</taxon>
        <taxon>Asparagales</taxon>
        <taxon>Orchidaceae</taxon>
        <taxon>Vanilloideae</taxon>
        <taxon>Vanilleae</taxon>
        <taxon>Vanilla</taxon>
    </lineage>
</organism>
<sequence length="137" mass="14699">MLPSLTLLLPSPSLGFYIGMHTSHFPELPATGVGADMFLASRIVDDSSTFSGTAITEGKKPLALDLAIAAAEQFVTMCRMNEPPRSGGEVEVLDGAGHDRLFTWPAVVKKPGGVGIRMEGSRDSALFGGRIHRRRYL</sequence>
<comment type="caution">
    <text evidence="1">The sequence shown here is derived from an EMBL/GenBank/DDBJ whole genome shotgun (WGS) entry which is preliminary data.</text>
</comment>
<dbReference type="Proteomes" id="UP000636800">
    <property type="component" value="Chromosome 1"/>
</dbReference>
<keyword evidence="2" id="KW-1185">Reference proteome</keyword>
<dbReference type="EMBL" id="JADCNL010000001">
    <property type="protein sequence ID" value="KAG0498623.1"/>
    <property type="molecule type" value="Genomic_DNA"/>
</dbReference>
<evidence type="ECO:0000313" key="1">
    <source>
        <dbReference type="EMBL" id="KAG0498623.1"/>
    </source>
</evidence>
<name>A0A835VIS5_VANPL</name>
<proteinExistence type="predicted"/>
<evidence type="ECO:0000313" key="2">
    <source>
        <dbReference type="Proteomes" id="UP000636800"/>
    </source>
</evidence>
<accession>A0A835VIS5</accession>
<dbReference type="AlphaFoldDB" id="A0A835VIS5"/>
<gene>
    <name evidence="1" type="ORF">HPP92_003314</name>
</gene>
<protein>
    <submittedName>
        <fullName evidence="1">Uncharacterized protein</fullName>
    </submittedName>
</protein>